<evidence type="ECO:0000313" key="2">
    <source>
        <dbReference type="EMBL" id="CAG4899368.1"/>
    </source>
</evidence>
<dbReference type="RefSeq" id="WP_228978547.1">
    <property type="nucleotide sequence ID" value="NZ_CAJQYY010000013.1"/>
</dbReference>
<feature type="signal peptide" evidence="1">
    <location>
        <begin position="1"/>
        <end position="24"/>
    </location>
</feature>
<dbReference type="Proteomes" id="UP000789752">
    <property type="component" value="Unassembled WGS sequence"/>
</dbReference>
<accession>A0ABN7QJ74</accession>
<keyword evidence="1" id="KW-0732">Signal</keyword>
<gene>
    <name evidence="2" type="ORF">R54767_02516</name>
</gene>
<reference evidence="2 3" key="1">
    <citation type="submission" date="2021-04" db="EMBL/GenBank/DDBJ databases">
        <authorList>
            <person name="Vanwijnsberghe S."/>
        </authorList>
    </citation>
    <scope>NUCLEOTIDE SEQUENCE [LARGE SCALE GENOMIC DNA]</scope>
    <source>
        <strain evidence="2 3">LMG 32171</strain>
    </source>
</reference>
<evidence type="ECO:0000256" key="1">
    <source>
        <dbReference type="SAM" id="SignalP"/>
    </source>
</evidence>
<dbReference type="EMBL" id="CAJQYY010000013">
    <property type="protein sequence ID" value="CAG4899368.1"/>
    <property type="molecule type" value="Genomic_DNA"/>
</dbReference>
<evidence type="ECO:0000313" key="3">
    <source>
        <dbReference type="Proteomes" id="UP000789752"/>
    </source>
</evidence>
<protein>
    <recommendedName>
        <fullName evidence="4">Avidin family protein</fullName>
    </recommendedName>
</protein>
<name>A0ABN7QJ74_9BURK</name>
<feature type="chain" id="PRO_5047317263" description="Avidin family protein" evidence="1">
    <location>
        <begin position="25"/>
        <end position="141"/>
    </location>
</feature>
<organism evidence="2 3">
    <name type="scientific">Paraburkholderia gardini</name>
    <dbReference type="NCBI Taxonomy" id="2823469"/>
    <lineage>
        <taxon>Bacteria</taxon>
        <taxon>Pseudomonadati</taxon>
        <taxon>Pseudomonadota</taxon>
        <taxon>Betaproteobacteria</taxon>
        <taxon>Burkholderiales</taxon>
        <taxon>Burkholderiaceae</taxon>
        <taxon>Paraburkholderia</taxon>
    </lineage>
</organism>
<comment type="caution">
    <text evidence="2">The sequence shown here is derived from an EMBL/GenBank/DDBJ whole genome shotgun (WGS) entry which is preliminary data.</text>
</comment>
<sequence>MNNALKKLATVAAICSGFAGIAHADPVTAGYWQLDSYFQPGGGHFSTQMVCLNADNTWYSTTQGPWNGNWFQNGNEVQWYGSLSAGVSMQIATFGTVQIMQPTTMNGEYAEWSVPGTPPLQWNRHYTITMTYQGSVCPGPA</sequence>
<proteinExistence type="predicted"/>
<keyword evidence="3" id="KW-1185">Reference proteome</keyword>
<evidence type="ECO:0008006" key="4">
    <source>
        <dbReference type="Google" id="ProtNLM"/>
    </source>
</evidence>